<dbReference type="Proteomes" id="UP001485043">
    <property type="component" value="Unassembled WGS sequence"/>
</dbReference>
<dbReference type="AlphaFoldDB" id="A0AAW1TD77"/>
<evidence type="ECO:0000313" key="8">
    <source>
        <dbReference type="Proteomes" id="UP001485043"/>
    </source>
</evidence>
<evidence type="ECO:0000256" key="4">
    <source>
        <dbReference type="ARBA" id="ARBA00022989"/>
    </source>
</evidence>
<evidence type="ECO:0000256" key="1">
    <source>
        <dbReference type="ARBA" id="ARBA00004141"/>
    </source>
</evidence>
<keyword evidence="8" id="KW-1185">Reference proteome</keyword>
<dbReference type="GO" id="GO:0009306">
    <property type="term" value="P:protein secretion"/>
    <property type="evidence" value="ECO:0007669"/>
    <property type="project" value="TreeGrafter"/>
</dbReference>
<evidence type="ECO:0000256" key="6">
    <source>
        <dbReference type="RuleBase" id="RU361206"/>
    </source>
</evidence>
<dbReference type="PANTHER" id="PTHR13019">
    <property type="entry name" value="GOLGI APPARATUS MEMBRANE PROTEIN TVP23"/>
    <property type="match status" value="1"/>
</dbReference>
<keyword evidence="5 6" id="KW-0472">Membrane</keyword>
<dbReference type="PANTHER" id="PTHR13019:SF7">
    <property type="entry name" value="GOLGI APPARATUS MEMBRANE PROTEIN TVP23"/>
    <property type="match status" value="1"/>
</dbReference>
<sequence>MADAQPADPVLQPIAYGHPVVAFFHVFFKVASFLVYILCGLFSSNFIANFVGVVVLLMFDFWTTKNISGRLLVGLRYWNEVTDQGSNWRFETLEEGQRSINAKDSACFWWTLYVQPVVWIGLGIFAIFRLKLDYLLIVVIAVVLSCANVFGYTKCSKEASNQFKAMATNAMRQGLTAAIARV</sequence>
<evidence type="ECO:0000313" key="7">
    <source>
        <dbReference type="EMBL" id="KAK9866917.1"/>
    </source>
</evidence>
<accession>A0AAW1TD77</accession>
<keyword evidence="3 6" id="KW-0812">Transmembrane</keyword>
<comment type="caution">
    <text evidence="7">The sequence shown here is derived from an EMBL/GenBank/DDBJ whole genome shotgun (WGS) entry which is preliminary data.</text>
</comment>
<evidence type="ECO:0000256" key="2">
    <source>
        <dbReference type="ARBA" id="ARBA00005467"/>
    </source>
</evidence>
<reference evidence="7 8" key="1">
    <citation type="journal article" date="2024" name="Nat. Commun.">
        <title>Phylogenomics reveals the evolutionary origins of lichenization in chlorophyte algae.</title>
        <authorList>
            <person name="Puginier C."/>
            <person name="Libourel C."/>
            <person name="Otte J."/>
            <person name="Skaloud P."/>
            <person name="Haon M."/>
            <person name="Grisel S."/>
            <person name="Petersen M."/>
            <person name="Berrin J.G."/>
            <person name="Delaux P.M."/>
            <person name="Dal Grande F."/>
            <person name="Keller J."/>
        </authorList>
    </citation>
    <scope>NUCLEOTIDE SEQUENCE [LARGE SCALE GENOMIC DNA]</scope>
    <source>
        <strain evidence="7 8">SAG 2523</strain>
    </source>
</reference>
<protein>
    <recommendedName>
        <fullName evidence="6">Golgi apparatus membrane protein TVP23</fullName>
    </recommendedName>
</protein>
<gene>
    <name evidence="7" type="ORF">WJX84_002465</name>
</gene>
<proteinExistence type="inferred from homology"/>
<feature type="transmembrane region" description="Helical" evidence="6">
    <location>
        <begin position="134"/>
        <end position="153"/>
    </location>
</feature>
<feature type="transmembrane region" description="Helical" evidence="6">
    <location>
        <begin position="33"/>
        <end position="59"/>
    </location>
</feature>
<dbReference type="GO" id="GO:0016192">
    <property type="term" value="P:vesicle-mediated transport"/>
    <property type="evidence" value="ECO:0007669"/>
    <property type="project" value="TreeGrafter"/>
</dbReference>
<comment type="similarity">
    <text evidence="2 6">Belongs to the TVP23 family.</text>
</comment>
<name>A0AAW1TD77_9CHLO</name>
<dbReference type="Pfam" id="PF05832">
    <property type="entry name" value="DUF846"/>
    <property type="match status" value="1"/>
</dbReference>
<evidence type="ECO:0000256" key="3">
    <source>
        <dbReference type="ARBA" id="ARBA00022692"/>
    </source>
</evidence>
<dbReference type="InterPro" id="IPR008564">
    <property type="entry name" value="TVP23-like"/>
</dbReference>
<keyword evidence="4 6" id="KW-1133">Transmembrane helix</keyword>
<dbReference type="GO" id="GO:0000139">
    <property type="term" value="C:Golgi membrane"/>
    <property type="evidence" value="ECO:0007669"/>
    <property type="project" value="UniProtKB-SubCell"/>
</dbReference>
<comment type="subcellular location">
    <subcellularLocation>
        <location evidence="6">Golgi apparatus membrane</location>
        <topology evidence="6">Multi-pass membrane protein</topology>
    </subcellularLocation>
    <subcellularLocation>
        <location evidence="1">Membrane</location>
        <topology evidence="1">Multi-pass membrane protein</topology>
    </subcellularLocation>
</comment>
<evidence type="ECO:0000256" key="5">
    <source>
        <dbReference type="ARBA" id="ARBA00023136"/>
    </source>
</evidence>
<organism evidence="7 8">
    <name type="scientific">Apatococcus fuscideae</name>
    <dbReference type="NCBI Taxonomy" id="2026836"/>
    <lineage>
        <taxon>Eukaryota</taxon>
        <taxon>Viridiplantae</taxon>
        <taxon>Chlorophyta</taxon>
        <taxon>core chlorophytes</taxon>
        <taxon>Trebouxiophyceae</taxon>
        <taxon>Chlorellales</taxon>
        <taxon>Chlorellaceae</taxon>
        <taxon>Apatococcus</taxon>
    </lineage>
</organism>
<dbReference type="EMBL" id="JALJOV010000123">
    <property type="protein sequence ID" value="KAK9866917.1"/>
    <property type="molecule type" value="Genomic_DNA"/>
</dbReference>
<feature type="transmembrane region" description="Helical" evidence="6">
    <location>
        <begin position="107"/>
        <end position="128"/>
    </location>
</feature>
<comment type="function">
    <text evidence="6">Golgi membrane protein involved in vesicular trafficking.</text>
</comment>
<keyword evidence="6" id="KW-0333">Golgi apparatus</keyword>